<feature type="region of interest" description="Disordered" evidence="3">
    <location>
        <begin position="1691"/>
        <end position="1715"/>
    </location>
</feature>
<protein>
    <recommendedName>
        <fullName evidence="7">Guanylate cyclase domain-containing protein</fullName>
    </recommendedName>
</protein>
<evidence type="ECO:0000313" key="5">
    <source>
        <dbReference type="EMBL" id="KAI9248827.1"/>
    </source>
</evidence>
<organism evidence="5 6">
    <name type="scientific">Phascolomyces articulosus</name>
    <dbReference type="NCBI Taxonomy" id="60185"/>
    <lineage>
        <taxon>Eukaryota</taxon>
        <taxon>Fungi</taxon>
        <taxon>Fungi incertae sedis</taxon>
        <taxon>Mucoromycota</taxon>
        <taxon>Mucoromycotina</taxon>
        <taxon>Mucoromycetes</taxon>
        <taxon>Mucorales</taxon>
        <taxon>Lichtheimiaceae</taxon>
        <taxon>Phascolomyces</taxon>
    </lineage>
</organism>
<keyword evidence="1" id="KW-0547">Nucleotide-binding</keyword>
<dbReference type="PANTHER" id="PTHR16305:SF28">
    <property type="entry name" value="GUANYLATE CYCLASE DOMAIN-CONTAINING PROTEIN"/>
    <property type="match status" value="1"/>
</dbReference>
<feature type="compositionally biased region" description="Basic residues" evidence="3">
    <location>
        <begin position="1704"/>
        <end position="1715"/>
    </location>
</feature>
<reference evidence="5" key="1">
    <citation type="journal article" date="2022" name="IScience">
        <title>Evolution of zygomycete secretomes and the origins of terrestrial fungal ecologies.</title>
        <authorList>
            <person name="Chang Y."/>
            <person name="Wang Y."/>
            <person name="Mondo S."/>
            <person name="Ahrendt S."/>
            <person name="Andreopoulos W."/>
            <person name="Barry K."/>
            <person name="Beard J."/>
            <person name="Benny G.L."/>
            <person name="Blankenship S."/>
            <person name="Bonito G."/>
            <person name="Cuomo C."/>
            <person name="Desiro A."/>
            <person name="Gervers K.A."/>
            <person name="Hundley H."/>
            <person name="Kuo A."/>
            <person name="LaButti K."/>
            <person name="Lang B.F."/>
            <person name="Lipzen A."/>
            <person name="O'Donnell K."/>
            <person name="Pangilinan J."/>
            <person name="Reynolds N."/>
            <person name="Sandor L."/>
            <person name="Smith M.E."/>
            <person name="Tsang A."/>
            <person name="Grigoriev I.V."/>
            <person name="Stajich J.E."/>
            <person name="Spatafora J.W."/>
        </authorList>
    </citation>
    <scope>NUCLEOTIDE SEQUENCE</scope>
    <source>
        <strain evidence="5">RSA 2281</strain>
    </source>
</reference>
<dbReference type="GO" id="GO:0005524">
    <property type="term" value="F:ATP binding"/>
    <property type="evidence" value="ECO:0007669"/>
    <property type="project" value="UniProtKB-KW"/>
</dbReference>
<dbReference type="SUPFAM" id="SSF55073">
    <property type="entry name" value="Nucleotide cyclase"/>
    <property type="match status" value="2"/>
</dbReference>
<dbReference type="Gene3D" id="3.30.70.1230">
    <property type="entry name" value="Nucleotide cyclase"/>
    <property type="match status" value="2"/>
</dbReference>
<dbReference type="PANTHER" id="PTHR16305">
    <property type="entry name" value="TESTICULAR SOLUBLE ADENYLYL CYCLASE"/>
    <property type="match status" value="1"/>
</dbReference>
<evidence type="ECO:0000313" key="6">
    <source>
        <dbReference type="Proteomes" id="UP001209540"/>
    </source>
</evidence>
<gene>
    <name evidence="5" type="ORF">BDA99DRAFT_608896</name>
</gene>
<name>A0AAD5K0U5_9FUNG</name>
<keyword evidence="4" id="KW-0812">Transmembrane</keyword>
<feature type="region of interest" description="Disordered" evidence="3">
    <location>
        <begin position="363"/>
        <end position="390"/>
    </location>
</feature>
<feature type="compositionally biased region" description="Low complexity" evidence="3">
    <location>
        <begin position="380"/>
        <end position="390"/>
    </location>
</feature>
<dbReference type="EMBL" id="JAIXMP010000037">
    <property type="protein sequence ID" value="KAI9248827.1"/>
    <property type="molecule type" value="Genomic_DNA"/>
</dbReference>
<evidence type="ECO:0000256" key="2">
    <source>
        <dbReference type="ARBA" id="ARBA00022840"/>
    </source>
</evidence>
<dbReference type="InterPro" id="IPR027417">
    <property type="entry name" value="P-loop_NTPase"/>
</dbReference>
<feature type="transmembrane region" description="Helical" evidence="4">
    <location>
        <begin position="1532"/>
        <end position="1549"/>
    </location>
</feature>
<dbReference type="Gene3D" id="3.40.50.300">
    <property type="entry name" value="P-loop containing nucleotide triphosphate hydrolases"/>
    <property type="match status" value="1"/>
</dbReference>
<dbReference type="GO" id="GO:0005737">
    <property type="term" value="C:cytoplasm"/>
    <property type="evidence" value="ECO:0007669"/>
    <property type="project" value="TreeGrafter"/>
</dbReference>
<reference evidence="5" key="2">
    <citation type="submission" date="2023-02" db="EMBL/GenBank/DDBJ databases">
        <authorList>
            <consortium name="DOE Joint Genome Institute"/>
            <person name="Mondo S.J."/>
            <person name="Chang Y."/>
            <person name="Wang Y."/>
            <person name="Ahrendt S."/>
            <person name="Andreopoulos W."/>
            <person name="Barry K."/>
            <person name="Beard J."/>
            <person name="Benny G.L."/>
            <person name="Blankenship S."/>
            <person name="Bonito G."/>
            <person name="Cuomo C."/>
            <person name="Desiro A."/>
            <person name="Gervers K.A."/>
            <person name="Hundley H."/>
            <person name="Kuo A."/>
            <person name="LaButti K."/>
            <person name="Lang B.F."/>
            <person name="Lipzen A."/>
            <person name="O'Donnell K."/>
            <person name="Pangilinan J."/>
            <person name="Reynolds N."/>
            <person name="Sandor L."/>
            <person name="Smith M.W."/>
            <person name="Tsang A."/>
            <person name="Grigoriev I.V."/>
            <person name="Stajich J.E."/>
            <person name="Spatafora J.W."/>
        </authorList>
    </citation>
    <scope>NUCLEOTIDE SEQUENCE</scope>
    <source>
        <strain evidence="5">RSA 2281</strain>
    </source>
</reference>
<dbReference type="SUPFAM" id="SSF52540">
    <property type="entry name" value="P-loop containing nucleoside triphosphate hydrolases"/>
    <property type="match status" value="1"/>
</dbReference>
<keyword evidence="4" id="KW-0472">Membrane</keyword>
<evidence type="ECO:0000256" key="4">
    <source>
        <dbReference type="SAM" id="Phobius"/>
    </source>
</evidence>
<keyword evidence="4" id="KW-1133">Transmembrane helix</keyword>
<evidence type="ECO:0000256" key="1">
    <source>
        <dbReference type="ARBA" id="ARBA00022741"/>
    </source>
</evidence>
<dbReference type="InterPro" id="IPR029787">
    <property type="entry name" value="Nucleotide_cyclase"/>
</dbReference>
<evidence type="ECO:0000256" key="3">
    <source>
        <dbReference type="SAM" id="MobiDB-lite"/>
    </source>
</evidence>
<evidence type="ECO:0008006" key="7">
    <source>
        <dbReference type="Google" id="ProtNLM"/>
    </source>
</evidence>
<accession>A0AAD5K0U5</accession>
<feature type="compositionally biased region" description="Low complexity" evidence="3">
    <location>
        <begin position="151"/>
        <end position="162"/>
    </location>
</feature>
<keyword evidence="2" id="KW-0067">ATP-binding</keyword>
<dbReference type="Proteomes" id="UP001209540">
    <property type="component" value="Unassembled WGS sequence"/>
</dbReference>
<sequence>MTLATEKGESGAEAIALEVGAYMGECIRIIEFYGGDVVKFLGDAVLVCFQPNIAGRNHTPDVSPLLRPHDHEVSSRKKNTLLRRAVECGLQLLARLSHYQVYLTAEERSKHRNPSGEIRRGSMEVQNTGPRYNIFDIRNEYERQSQLHPLQQQQQQQQQKQQQEQEENDDINTSKQNESIRDRLKWFKQEENRNSNDKRRFIHRLEENESLSLSFSRWGLMRFFKQYKGKKQRRMSEGSVSTRDLRTIDLELHIALGCGEVTNIIVGEVDPEDAELNWSKSYRHSLLVKQDISSSSWSDYYLQYHGRLEYAIGGPVVASLDEALSIAKAGEMSITQEAYERIRPLSMDFLSYDKRGRYYVIKDKDPGADHGGGTQKHKSPTSSSSWFHAASSHQENPNASYLQDKPGLMRKASQLSIEPLVPRIRNKSYMQLSAEANPYYYKYVNRSAVYRLSRTVDGNFQSQFRDITIMFVSLGQVDIVKDEGLQAVQDAMLAVTKSLVRYEGVLQQFAIDDKGATILCVFGLPPYSHEREAVFAAKSAIDVRDQLRKIDRLPEFAISLATGVIFNAVVPQGNPYRRDPGIAGDAIIIAVRMLKFPFSKRHVICDEATRQQIGGLCEFDDLGENYVKGKIKPIQIYGIQKFGLWAGKRKRYPVRPTNIDFVGYKVQMERATTFVNDWCEIHNHHLMIISGSSGAGKTYFCQNLQESVMSDDLTVCWSSCTEVEKRTKYFLVRSMLTSLMDLIISSEIPTETDGLSSVTNTKRTPTPDPECTVVVDEKSEISSIRSNRILRRIQSYRRKHPKESFRINQELTENNIPHTIVYCLNKCGEDDIYLPLFRNIFPSMGDFDENQYTQRLDERTRDRILRNLVLRMVQYVSDYMNLVFICDDLQWSDTASIECLKQIHVVCNNVLLIIASRPLQNYPTTFVDEMRKTGSFEHIILNGLNSDEIGYVVLQSFPDSVKEVSSSITRPIQERTNGNPLYVKNVAILLKDFNHVTVSNDQLIPRSNRFELEDLLGDFNFKRIIKMQYDRLDANFQEFLTIASCLDQHFSVFEVRAVIMPENEIFHHHDFEQIRNEIHKRDSYNFLKSGYHGNPIENSSDLYSFSHITIPDCIYDMVSFETRNDIHQRLARYYEGQLNRENYAQLLGKVTRHYLQTDRLGKQLYYLESLARLDMRSFLLPDAAGHLKQIVVILEDNQDLAKQYGLVHQSDIYRKLGICLTMRSEFGDGEIYLLKSLQCLGFPWPTNNLEFFWRFWMVQISQWQHRHNIRLCFYFKKYHSTVKKELGRRIIETMVQLCHIYYIKGIGDKFIFACLIGLNQCERTDDQGYRYAYFLGRAAMVNWINDNKKAGTYYMARALALMGDRPDPGILNACAILCFSAGKFEKARKIFYQAIKATQTLGVVTDCQEFYRAVRVVMTIRIFEGTLDSSPGDKALMKQMADTAHCNGDYQAEIWLAIYNVANSLVMCHLRDADPFVLLLEAQVMNVTDYLRVAIHGTLVYYYARSKKRRRAFEHTGYFLRYLPTMTTTANILPVYGLIFGAMAFYYMAEHGNKDYYEAVNDDYDLYINCVNNLNQAFQKVKFWEFMQPCLYLARALPYISTDRTMEGYMVLSHGLKDMHFMHEIKFLRAFYCSVLGKYAFHKEERIDWTNQARGEFIRLGIPHEEYCNPDPSLPASTAMMCNLPSYKPSPTNSSSFATENNHHSNKNKLRRSDM</sequence>
<feature type="region of interest" description="Disordered" evidence="3">
    <location>
        <begin position="145"/>
        <end position="177"/>
    </location>
</feature>
<proteinExistence type="predicted"/>
<dbReference type="GO" id="GO:0004016">
    <property type="term" value="F:adenylate cyclase activity"/>
    <property type="evidence" value="ECO:0007669"/>
    <property type="project" value="TreeGrafter"/>
</dbReference>
<keyword evidence="6" id="KW-1185">Reference proteome</keyword>
<comment type="caution">
    <text evidence="5">The sequence shown here is derived from an EMBL/GenBank/DDBJ whole genome shotgun (WGS) entry which is preliminary data.</text>
</comment>
<feature type="compositionally biased region" description="Polar residues" evidence="3">
    <location>
        <begin position="1691"/>
        <end position="1700"/>
    </location>
</feature>